<dbReference type="EMBL" id="CAJNOR010000198">
    <property type="protein sequence ID" value="CAF0836554.1"/>
    <property type="molecule type" value="Genomic_DNA"/>
</dbReference>
<keyword evidence="3" id="KW-1185">Reference proteome</keyword>
<evidence type="ECO:0000259" key="1">
    <source>
        <dbReference type="PROSITE" id="PS50004"/>
    </source>
</evidence>
<sequence length="430" mass="50225">MSAYSLTAGLMRTLPEHFMHYDEDFADSYDVIIKFCSAKKLPRMDMIGYDDPYFVAKLNQRMSYTSAILPNTSEPTWENEEWIIRNIPRNSSLTIKLYHKDEKKLVDGYIGRFVIDDIVQYHPPRNGHRILGALGQPSGRFFLSIQSMQSSDETKRLPRYTFDGPCRYFRHDSFAAGRLTMLDADCVYSTWKIPLGRISVFFPAYQRQHWNRQYKAAQFIFNGSPLSVLSKSSIKFTHKVLYARTVEHSENGRLNSADDLWKNVFVHKTTKQIKPCVYTYVIDNYKWRFSETGGQFFTDLASKHALLANGDEYVRYAGEFHIRPRKGWNNWDPSDTTNENWEIVFDNGSGTYAPSSDLLKNLKELFLFNFPGLHVITYDFKDPRLKESIEQLKLEMEKYKLITKTLDQLVNQFRPTVANNRRDNDSNKTN</sequence>
<reference evidence="2" key="1">
    <citation type="submission" date="2021-02" db="EMBL/GenBank/DDBJ databases">
        <authorList>
            <person name="Nowell W R."/>
        </authorList>
    </citation>
    <scope>NUCLEOTIDE SEQUENCE</scope>
</reference>
<dbReference type="InterPro" id="IPR035892">
    <property type="entry name" value="C2_domain_sf"/>
</dbReference>
<dbReference type="CDD" id="cd00030">
    <property type="entry name" value="C2"/>
    <property type="match status" value="1"/>
</dbReference>
<evidence type="ECO:0000313" key="3">
    <source>
        <dbReference type="Proteomes" id="UP000663828"/>
    </source>
</evidence>
<evidence type="ECO:0000313" key="2">
    <source>
        <dbReference type="EMBL" id="CAF0836554.1"/>
    </source>
</evidence>
<dbReference type="SUPFAM" id="SSF49562">
    <property type="entry name" value="C2 domain (Calcium/lipid-binding domain, CaLB)"/>
    <property type="match status" value="1"/>
</dbReference>
<protein>
    <recommendedName>
        <fullName evidence="1">C2 domain-containing protein</fullName>
    </recommendedName>
</protein>
<proteinExistence type="predicted"/>
<comment type="caution">
    <text evidence="2">The sequence shown here is derived from an EMBL/GenBank/DDBJ whole genome shotgun (WGS) entry which is preliminary data.</text>
</comment>
<organism evidence="2 3">
    <name type="scientific">Adineta ricciae</name>
    <name type="common">Rotifer</name>
    <dbReference type="NCBI Taxonomy" id="249248"/>
    <lineage>
        <taxon>Eukaryota</taxon>
        <taxon>Metazoa</taxon>
        <taxon>Spiralia</taxon>
        <taxon>Gnathifera</taxon>
        <taxon>Rotifera</taxon>
        <taxon>Eurotatoria</taxon>
        <taxon>Bdelloidea</taxon>
        <taxon>Adinetida</taxon>
        <taxon>Adinetidae</taxon>
        <taxon>Adineta</taxon>
    </lineage>
</organism>
<dbReference type="Pfam" id="PF00168">
    <property type="entry name" value="C2"/>
    <property type="match status" value="1"/>
</dbReference>
<gene>
    <name evidence="2" type="ORF">XAT740_LOCUS4742</name>
</gene>
<accession>A0A813V337</accession>
<name>A0A813V337_ADIRI</name>
<dbReference type="PROSITE" id="PS50004">
    <property type="entry name" value="C2"/>
    <property type="match status" value="1"/>
</dbReference>
<dbReference type="Proteomes" id="UP000663828">
    <property type="component" value="Unassembled WGS sequence"/>
</dbReference>
<dbReference type="Gene3D" id="2.60.40.150">
    <property type="entry name" value="C2 domain"/>
    <property type="match status" value="1"/>
</dbReference>
<dbReference type="InterPro" id="IPR000008">
    <property type="entry name" value="C2_dom"/>
</dbReference>
<dbReference type="AlphaFoldDB" id="A0A813V337"/>
<feature type="domain" description="C2" evidence="1">
    <location>
        <begin position="11"/>
        <end position="131"/>
    </location>
</feature>